<keyword evidence="3" id="KW-0274">FAD</keyword>
<evidence type="ECO:0000256" key="2">
    <source>
        <dbReference type="ARBA" id="ARBA00022630"/>
    </source>
</evidence>
<keyword evidence="7" id="KW-1185">Reference proteome</keyword>
<dbReference type="Gene3D" id="2.40.30.10">
    <property type="entry name" value="Translation factors"/>
    <property type="match status" value="1"/>
</dbReference>
<dbReference type="Pfam" id="PF22780">
    <property type="entry name" value="HI0933_like_1st"/>
    <property type="match status" value="1"/>
</dbReference>
<gene>
    <name evidence="6" type="ORF">ETP43_07550</name>
</gene>
<dbReference type="RefSeq" id="WP_129257602.1">
    <property type="nucleotide sequence ID" value="NZ_SDKC01000001.1"/>
</dbReference>
<proteinExistence type="predicted"/>
<evidence type="ECO:0000313" key="6">
    <source>
        <dbReference type="EMBL" id="RXS75085.1"/>
    </source>
</evidence>
<dbReference type="InterPro" id="IPR004792">
    <property type="entry name" value="BaiN-like"/>
</dbReference>
<dbReference type="Pfam" id="PF03486">
    <property type="entry name" value="HI0933_like"/>
    <property type="match status" value="1"/>
</dbReference>
<dbReference type="InterPro" id="IPR055178">
    <property type="entry name" value="RsdA/BaiN/AoA(So)-like_dom"/>
</dbReference>
<dbReference type="PANTHER" id="PTHR42887:SF2">
    <property type="entry name" value="OS12G0638800 PROTEIN"/>
    <property type="match status" value="1"/>
</dbReference>
<feature type="domain" description="RsdA/BaiN/AoA(So)-like insert" evidence="5">
    <location>
        <begin position="187"/>
        <end position="334"/>
    </location>
</feature>
<dbReference type="NCBIfam" id="TIGR00275">
    <property type="entry name" value="aminoacetone oxidase family FAD-binding enzyme"/>
    <property type="match status" value="1"/>
</dbReference>
<feature type="domain" description="RsdA/BaiN/AoA(So)-like Rossmann fold-like" evidence="4">
    <location>
        <begin position="3"/>
        <end position="387"/>
    </location>
</feature>
<evidence type="ECO:0000259" key="5">
    <source>
        <dbReference type="Pfam" id="PF22780"/>
    </source>
</evidence>
<organism evidence="6 7">
    <name type="scientific">Blautia faecicola</name>
    <dbReference type="NCBI Taxonomy" id="2509240"/>
    <lineage>
        <taxon>Bacteria</taxon>
        <taxon>Bacillati</taxon>
        <taxon>Bacillota</taxon>
        <taxon>Clostridia</taxon>
        <taxon>Lachnospirales</taxon>
        <taxon>Lachnospiraceae</taxon>
        <taxon>Blautia</taxon>
    </lineage>
</organism>
<sequence>MKKVVIIGGGASGMMAAIQAARTGAAVTLLEHNEKPGKKILATGNGRCNLTNLVQEPSRYRSSQPDFPWKIITQYPLEDTLAFFSELGIYTKNRNGWVYPYSDQAAGVAQVLELEARHQKVKIKTTEEVTDILREDGQYLVKTATWQYPCDSVIISCGSSASNVEGSSTTGYELAEKLGHTVVKPLPSLCGIRGKDNYYAKWAGSRMDGRITLEIDGETVGEEQGEILFTEYGISGIGVFQLSRYAVRGTDEGKIATYHLDLMPQLTKEELVKLLLDRQQAGSYKNPQELLIGLLPRKMIDVLVKKTYEPEKIAERLKDWQVPVKGAYALQQAQICSGGVDPRELTEQLESRLHPSIYFTGEVIDVDGPCGGYNLQWAWSSGAVAGRAAAEEGRAL</sequence>
<dbReference type="PANTHER" id="PTHR42887">
    <property type="entry name" value="OS12G0638800 PROTEIN"/>
    <property type="match status" value="1"/>
</dbReference>
<dbReference type="SUPFAM" id="SSF160996">
    <property type="entry name" value="HI0933 insert domain-like"/>
    <property type="match status" value="1"/>
</dbReference>
<dbReference type="InterPro" id="IPR036188">
    <property type="entry name" value="FAD/NAD-bd_sf"/>
</dbReference>
<dbReference type="AlphaFoldDB" id="A0A4V1NRV6"/>
<name>A0A4V1NRV6_9FIRM</name>
<dbReference type="EMBL" id="SDKC01000001">
    <property type="protein sequence ID" value="RXS75085.1"/>
    <property type="molecule type" value="Genomic_DNA"/>
</dbReference>
<evidence type="ECO:0000259" key="4">
    <source>
        <dbReference type="Pfam" id="PF03486"/>
    </source>
</evidence>
<dbReference type="PRINTS" id="PR00368">
    <property type="entry name" value="FADPNR"/>
</dbReference>
<dbReference type="Gene3D" id="3.50.50.60">
    <property type="entry name" value="FAD/NAD(P)-binding domain"/>
    <property type="match status" value="1"/>
</dbReference>
<protein>
    <submittedName>
        <fullName evidence="6">NAD(P)/FAD-dependent oxidoreductase</fullName>
    </submittedName>
</protein>
<keyword evidence="2" id="KW-0285">Flavoprotein</keyword>
<dbReference type="PRINTS" id="PR00411">
    <property type="entry name" value="PNDRDTASEI"/>
</dbReference>
<dbReference type="Gene3D" id="1.10.8.260">
    <property type="entry name" value="HI0933 insert domain-like"/>
    <property type="match status" value="1"/>
</dbReference>
<accession>A0A4V1NRV6</accession>
<evidence type="ECO:0000256" key="1">
    <source>
        <dbReference type="ARBA" id="ARBA00001974"/>
    </source>
</evidence>
<dbReference type="InterPro" id="IPR023166">
    <property type="entry name" value="BaiN-like_dom_sf"/>
</dbReference>
<dbReference type="InterPro" id="IPR057661">
    <property type="entry name" value="RsdA/BaiN/AoA(So)_Rossmann"/>
</dbReference>
<dbReference type="Proteomes" id="UP000290106">
    <property type="component" value="Unassembled WGS sequence"/>
</dbReference>
<dbReference type="SUPFAM" id="SSF51905">
    <property type="entry name" value="FAD/NAD(P)-binding domain"/>
    <property type="match status" value="1"/>
</dbReference>
<comment type="caution">
    <text evidence="6">The sequence shown here is derived from an EMBL/GenBank/DDBJ whole genome shotgun (WGS) entry which is preliminary data.</text>
</comment>
<evidence type="ECO:0000313" key="7">
    <source>
        <dbReference type="Proteomes" id="UP000290106"/>
    </source>
</evidence>
<comment type="cofactor">
    <cofactor evidence="1">
        <name>FAD</name>
        <dbReference type="ChEBI" id="CHEBI:57692"/>
    </cofactor>
</comment>
<reference evidence="6 7" key="1">
    <citation type="submission" date="2019-01" db="EMBL/GenBank/DDBJ databases">
        <title>Blautia sp. nov. KGMB01111 isolated human feces.</title>
        <authorList>
            <person name="Park J.-E."/>
            <person name="Kim J.-S."/>
            <person name="Park S.-H."/>
        </authorList>
    </citation>
    <scope>NUCLEOTIDE SEQUENCE [LARGE SCALE GENOMIC DNA]</scope>
    <source>
        <strain evidence="6 7">KGMB01111</strain>
    </source>
</reference>
<dbReference type="OrthoDB" id="9773233at2"/>
<evidence type="ECO:0000256" key="3">
    <source>
        <dbReference type="ARBA" id="ARBA00022827"/>
    </source>
</evidence>